<evidence type="ECO:0000313" key="2">
    <source>
        <dbReference type="Proteomes" id="UP000003835"/>
    </source>
</evidence>
<dbReference type="AlphaFoldDB" id="B4W396"/>
<accession>B4W396</accession>
<dbReference type="RefSeq" id="WP_006105834.1">
    <property type="nucleotide sequence ID" value="NZ_DS989874.1"/>
</dbReference>
<dbReference type="EMBL" id="DS989874">
    <property type="protein sequence ID" value="EDX71303.1"/>
    <property type="molecule type" value="Genomic_DNA"/>
</dbReference>
<keyword evidence="2" id="KW-1185">Reference proteome</keyword>
<reference evidence="1 2" key="1">
    <citation type="submission" date="2008-07" db="EMBL/GenBank/DDBJ databases">
        <authorList>
            <person name="Tandeau de Marsac N."/>
            <person name="Ferriera S."/>
            <person name="Johnson J."/>
            <person name="Kravitz S."/>
            <person name="Beeson K."/>
            <person name="Sutton G."/>
            <person name="Rogers Y.-H."/>
            <person name="Friedman R."/>
            <person name="Frazier M."/>
            <person name="Venter J.C."/>
        </authorList>
    </citation>
    <scope>NUCLEOTIDE SEQUENCE [LARGE SCALE GENOMIC DNA]</scope>
    <source>
        <strain evidence="1 2">PCC 7420</strain>
    </source>
</reference>
<protein>
    <submittedName>
        <fullName evidence="1">Uncharacterized protein</fullName>
    </submittedName>
</protein>
<dbReference type="HOGENOM" id="CLU_1501038_0_0_3"/>
<sequence length="179" mass="19317">MIKFQSLLNTLFGGKTLPRKSDNTNPESTFIEDDDAGHLISSAQGPIAVPTINTIEGSLFNPADIDLYQLESERQAFLKFSVAQNPLLSVSSVSSLSLFLFDKMGKGLAAGSGEVGFNFSENETFYLGISDGLNPLNSAGEVLLSPEGEVNTGTLTGWQDPRIVIPIFTHYKIAIEIET</sequence>
<dbReference type="Proteomes" id="UP000003835">
    <property type="component" value="Unassembled WGS sequence"/>
</dbReference>
<proteinExistence type="predicted"/>
<name>B4W396_9CYAN</name>
<organism evidence="1 2">
    <name type="scientific">Coleofasciculus chthonoplastes PCC 7420</name>
    <dbReference type="NCBI Taxonomy" id="118168"/>
    <lineage>
        <taxon>Bacteria</taxon>
        <taxon>Bacillati</taxon>
        <taxon>Cyanobacteriota</taxon>
        <taxon>Cyanophyceae</taxon>
        <taxon>Coleofasciculales</taxon>
        <taxon>Coleofasciculaceae</taxon>
        <taxon>Coleofasciculus</taxon>
    </lineage>
</organism>
<gene>
    <name evidence="1" type="ORF">MC7420_3418</name>
</gene>
<evidence type="ECO:0000313" key="1">
    <source>
        <dbReference type="EMBL" id="EDX71303.1"/>
    </source>
</evidence>